<dbReference type="InterPro" id="IPR036429">
    <property type="entry name" value="SpoA-like_sf"/>
</dbReference>
<comment type="caution">
    <text evidence="3">The sequence shown here is derived from an EMBL/GenBank/DDBJ whole genome shotgun (WGS) entry which is preliminary data.</text>
</comment>
<sequence>MTDPAPVLKRMAKPSRLAPGDQPMTLPRAAALAVSRAGQDALKLPLAVAGTDVGEMTVEAVADHASDAVLLVSLRGPGQAWGMAAFDNSLLTAILQAQTARRITDEEPPLRVATQTDAVLCRRFLTICLGSLAERLQGMPDSNWAQGFLPRDQVLSHRRLPHLLADAPHRVLGLDVDIAQGKRRGRLTLILPLQPVTTEPPTLAEDPKPRPDNWTADWHERILDSNATLEAVLMTVRLPLSKVSRLVPGDTLPFSEQTLDRLHLVGTDGRKVARVMLGKSGEFRAVKLAEKVMPLPKAVTARPDSDTSPDAESGGGALVPSTPTPV</sequence>
<keyword evidence="4" id="KW-1185">Reference proteome</keyword>
<dbReference type="Pfam" id="PF01052">
    <property type="entry name" value="FliMN_C"/>
    <property type="match status" value="1"/>
</dbReference>
<reference evidence="3 4" key="1">
    <citation type="submission" date="2024-07" db="EMBL/GenBank/DDBJ databases">
        <authorList>
            <person name="Kang M."/>
        </authorList>
    </citation>
    <scope>NUCLEOTIDE SEQUENCE [LARGE SCALE GENOMIC DNA]</scope>
    <source>
        <strain evidence="3 4">DFM31</strain>
    </source>
</reference>
<keyword evidence="3" id="KW-0282">Flagellum</keyword>
<gene>
    <name evidence="3" type="ORF">AB0T83_17205</name>
</gene>
<dbReference type="SUPFAM" id="SSF101801">
    <property type="entry name" value="Surface presentation of antigens (SPOA)"/>
    <property type="match status" value="1"/>
</dbReference>
<protein>
    <submittedName>
        <fullName evidence="3">FliM/FliN family flagellar motor switch protein</fullName>
    </submittedName>
</protein>
<evidence type="ECO:0000313" key="3">
    <source>
        <dbReference type="EMBL" id="MEV8468517.1"/>
    </source>
</evidence>
<evidence type="ECO:0000256" key="1">
    <source>
        <dbReference type="SAM" id="MobiDB-lite"/>
    </source>
</evidence>
<dbReference type="InterPro" id="IPR001543">
    <property type="entry name" value="FliN-like_C"/>
</dbReference>
<evidence type="ECO:0000313" key="4">
    <source>
        <dbReference type="Proteomes" id="UP001553161"/>
    </source>
</evidence>
<dbReference type="Proteomes" id="UP001553161">
    <property type="component" value="Unassembled WGS sequence"/>
</dbReference>
<evidence type="ECO:0000259" key="2">
    <source>
        <dbReference type="Pfam" id="PF01052"/>
    </source>
</evidence>
<keyword evidence="3" id="KW-0969">Cilium</keyword>
<dbReference type="Gene3D" id="2.30.330.10">
    <property type="entry name" value="SpoA-like"/>
    <property type="match status" value="1"/>
</dbReference>
<proteinExistence type="predicted"/>
<accession>A0ABV3LAJ8</accession>
<keyword evidence="3" id="KW-0966">Cell projection</keyword>
<dbReference type="RefSeq" id="WP_366194471.1">
    <property type="nucleotide sequence ID" value="NZ_JBFBVU010000030.1"/>
</dbReference>
<organism evidence="3 4">
    <name type="scientific">Meridianimarinicoccus marinus</name>
    <dbReference type="NCBI Taxonomy" id="3231483"/>
    <lineage>
        <taxon>Bacteria</taxon>
        <taxon>Pseudomonadati</taxon>
        <taxon>Pseudomonadota</taxon>
        <taxon>Alphaproteobacteria</taxon>
        <taxon>Rhodobacterales</taxon>
        <taxon>Paracoccaceae</taxon>
        <taxon>Meridianimarinicoccus</taxon>
    </lineage>
</organism>
<feature type="region of interest" description="Disordered" evidence="1">
    <location>
        <begin position="297"/>
        <end position="326"/>
    </location>
</feature>
<name>A0ABV3LAJ8_9RHOB</name>
<dbReference type="EMBL" id="JBFBVU010000030">
    <property type="protein sequence ID" value="MEV8468517.1"/>
    <property type="molecule type" value="Genomic_DNA"/>
</dbReference>
<feature type="domain" description="Flagellar motor switch protein FliN-like C-terminal" evidence="2">
    <location>
        <begin position="220"/>
        <end position="291"/>
    </location>
</feature>